<dbReference type="PANTHER" id="PTHR10963">
    <property type="entry name" value="GLYCOSYL HYDROLASE-RELATED"/>
    <property type="match status" value="1"/>
</dbReference>
<keyword evidence="6" id="KW-0134">Cell wall</keyword>
<keyword evidence="19" id="KW-1133">Transmembrane helix</keyword>
<keyword evidence="9" id="KW-0808">Transferase</keyword>
<reference evidence="22 23" key="1">
    <citation type="submission" date="2019-03" db="EMBL/GenBank/DDBJ databases">
        <title>The genome sequence of a newly discovered highly antifungal drug resistant Aspergillus species, Aspergillus tanneri NIH 1004.</title>
        <authorList>
            <person name="Mounaud S."/>
            <person name="Singh I."/>
            <person name="Joardar V."/>
            <person name="Pakala S."/>
            <person name="Pakala S."/>
            <person name="Venepally P."/>
            <person name="Hoover J."/>
            <person name="Nierman W."/>
            <person name="Chung J."/>
            <person name="Losada L."/>
        </authorList>
    </citation>
    <scope>NUCLEOTIDE SEQUENCE [LARGE SCALE GENOMIC DNA]</scope>
    <source>
        <strain evidence="22 23">NIH1004</strain>
    </source>
</reference>
<evidence type="ECO:0000256" key="14">
    <source>
        <dbReference type="ARBA" id="ARBA00023288"/>
    </source>
</evidence>
<feature type="signal peptide" evidence="20">
    <location>
        <begin position="1"/>
        <end position="19"/>
    </location>
</feature>
<evidence type="ECO:0000256" key="7">
    <source>
        <dbReference type="ARBA" id="ARBA00022622"/>
    </source>
</evidence>
<evidence type="ECO:0000256" key="13">
    <source>
        <dbReference type="ARBA" id="ARBA00023180"/>
    </source>
</evidence>
<dbReference type="PROSITE" id="PS51762">
    <property type="entry name" value="GH16_2"/>
    <property type="match status" value="1"/>
</dbReference>
<evidence type="ECO:0000256" key="11">
    <source>
        <dbReference type="ARBA" id="ARBA00022801"/>
    </source>
</evidence>
<dbReference type="CDD" id="cd02183">
    <property type="entry name" value="GH16_fungal_CRH1_transglycosylase"/>
    <property type="match status" value="1"/>
</dbReference>
<sequence length="404" mass="45382">MSFLWRLAFWAITIGSVLAQTFTDCDPLKKDCPAAPALGTNHTWTFNQTLDDTIWNVTNGRIYNTEDGAEFTIKTKMQSPTLQSNFHIFFGIVESHVKMAKGNGIISSVVIQSADRDEIDWEWIGSNTGEVQSNYFGKGNDSSFDRGGKHSVANADSEFHNYTTFWSKEKLEWWIDGGLVRSLKYEDALGGKNFPQTPSNVRYGIWPAGDSGNKKGTIEWAGGEVDYNAGPYTMVVQKVRVHDFHTGKEYEYTDHSGSWESIKVVEGNSTAVEQINKPPPKSMSEKWAELPTAAKVGIYCGAAAGGVILIVGFIFFFLRQRKRGRLEHALHDAKWSTDRTEMNNFQLDWKQSEWKHRGYKPGVRLPTQEMRGVAKVEQRLLAPTLLAKVAWVGVSRLGVLVSVW</sequence>
<keyword evidence="10 20" id="KW-0732">Signal</keyword>
<dbReference type="VEuPathDB" id="FungiDB:EYZ11_008580"/>
<keyword evidence="5" id="KW-1003">Cell membrane</keyword>
<evidence type="ECO:0000256" key="19">
    <source>
        <dbReference type="SAM" id="Phobius"/>
    </source>
</evidence>
<dbReference type="InterPro" id="IPR050546">
    <property type="entry name" value="Glycosyl_Hydrlase_16"/>
</dbReference>
<proteinExistence type="inferred from homology"/>
<keyword evidence="23" id="KW-1185">Reference proteome</keyword>
<dbReference type="GO" id="GO:0098552">
    <property type="term" value="C:side of membrane"/>
    <property type="evidence" value="ECO:0007669"/>
    <property type="project" value="UniProtKB-KW"/>
</dbReference>
<evidence type="ECO:0000256" key="18">
    <source>
        <dbReference type="ARBA" id="ARBA00093308"/>
    </source>
</evidence>
<evidence type="ECO:0000256" key="17">
    <source>
        <dbReference type="ARBA" id="ARBA00038074"/>
    </source>
</evidence>
<evidence type="ECO:0000256" key="4">
    <source>
        <dbReference type="ARBA" id="ARBA00012729"/>
    </source>
</evidence>
<keyword evidence="16" id="KW-0961">Cell wall biogenesis/degradation</keyword>
<evidence type="ECO:0000259" key="21">
    <source>
        <dbReference type="PROSITE" id="PS51762"/>
    </source>
</evidence>
<evidence type="ECO:0000256" key="5">
    <source>
        <dbReference type="ARBA" id="ARBA00022475"/>
    </source>
</evidence>
<dbReference type="GO" id="GO:0016757">
    <property type="term" value="F:glycosyltransferase activity"/>
    <property type="evidence" value="ECO:0007669"/>
    <property type="project" value="UniProtKB-KW"/>
</dbReference>
<evidence type="ECO:0000256" key="2">
    <source>
        <dbReference type="ARBA" id="ARBA00004191"/>
    </source>
</evidence>
<dbReference type="Pfam" id="PF00722">
    <property type="entry name" value="Glyco_hydro_16"/>
    <property type="match status" value="1"/>
</dbReference>
<comment type="similarity">
    <text evidence="17">Belongs to the glycosyl hydrolase 16 family. CRH1 subfamily.</text>
</comment>
<feature type="chain" id="PRO_5020570715" description="chitinase" evidence="20">
    <location>
        <begin position="20"/>
        <end position="404"/>
    </location>
</feature>
<keyword evidence="19" id="KW-0812">Transmembrane</keyword>
<evidence type="ECO:0000256" key="8">
    <source>
        <dbReference type="ARBA" id="ARBA00022676"/>
    </source>
</evidence>
<gene>
    <name evidence="22" type="ORF">EYZ11_008580</name>
</gene>
<keyword evidence="8" id="KW-0328">Glycosyltransferase</keyword>
<feature type="transmembrane region" description="Helical" evidence="19">
    <location>
        <begin position="296"/>
        <end position="318"/>
    </location>
</feature>
<dbReference type="Proteomes" id="UP000308092">
    <property type="component" value="Unassembled WGS sequence"/>
</dbReference>
<evidence type="ECO:0000256" key="3">
    <source>
        <dbReference type="ARBA" id="ARBA00004609"/>
    </source>
</evidence>
<feature type="domain" description="GH16" evidence="21">
    <location>
        <begin position="42"/>
        <end position="247"/>
    </location>
</feature>
<evidence type="ECO:0000256" key="9">
    <source>
        <dbReference type="ARBA" id="ARBA00022679"/>
    </source>
</evidence>
<dbReference type="GO" id="GO:0031505">
    <property type="term" value="P:fungal-type cell wall organization"/>
    <property type="evidence" value="ECO:0007669"/>
    <property type="project" value="TreeGrafter"/>
</dbReference>
<keyword evidence="11" id="KW-0378">Hydrolase</keyword>
<evidence type="ECO:0000256" key="6">
    <source>
        <dbReference type="ARBA" id="ARBA00022512"/>
    </source>
</evidence>
<dbReference type="GO" id="GO:0008843">
    <property type="term" value="F:endochitinase activity"/>
    <property type="evidence" value="ECO:0007669"/>
    <property type="project" value="UniProtKB-EC"/>
</dbReference>
<evidence type="ECO:0000313" key="23">
    <source>
        <dbReference type="Proteomes" id="UP000308092"/>
    </source>
</evidence>
<keyword evidence="7" id="KW-0336">GPI-anchor</keyword>
<evidence type="ECO:0000256" key="10">
    <source>
        <dbReference type="ARBA" id="ARBA00022729"/>
    </source>
</evidence>
<keyword evidence="14" id="KW-0449">Lipoprotein</keyword>
<protein>
    <recommendedName>
        <fullName evidence="4">chitinase</fullName>
        <ecNumber evidence="4">3.2.1.14</ecNumber>
    </recommendedName>
</protein>
<keyword evidence="12 19" id="KW-0472">Membrane</keyword>
<evidence type="ECO:0000256" key="15">
    <source>
        <dbReference type="ARBA" id="ARBA00023295"/>
    </source>
</evidence>
<dbReference type="SUPFAM" id="SSF49899">
    <property type="entry name" value="Concanavalin A-like lectins/glucanases"/>
    <property type="match status" value="1"/>
</dbReference>
<evidence type="ECO:0000256" key="1">
    <source>
        <dbReference type="ARBA" id="ARBA00000822"/>
    </source>
</evidence>
<accession>A0A4V3UNN9</accession>
<keyword evidence="15" id="KW-0326">Glycosidase</keyword>
<dbReference type="Gene3D" id="2.60.120.200">
    <property type="match status" value="1"/>
</dbReference>
<dbReference type="EC" id="3.2.1.14" evidence="4"/>
<dbReference type="PANTHER" id="PTHR10963:SF27">
    <property type="entry name" value="GLYCOSIDASE-RELATED"/>
    <property type="match status" value="1"/>
</dbReference>
<keyword evidence="6" id="KW-0964">Secreted</keyword>
<dbReference type="GO" id="GO:0005975">
    <property type="term" value="P:carbohydrate metabolic process"/>
    <property type="evidence" value="ECO:0007669"/>
    <property type="project" value="InterPro"/>
</dbReference>
<dbReference type="InterPro" id="IPR013320">
    <property type="entry name" value="ConA-like_dom_sf"/>
</dbReference>
<evidence type="ECO:0000313" key="22">
    <source>
        <dbReference type="EMBL" id="THC91964.1"/>
    </source>
</evidence>
<dbReference type="GO" id="GO:0005886">
    <property type="term" value="C:plasma membrane"/>
    <property type="evidence" value="ECO:0007669"/>
    <property type="project" value="UniProtKB-SubCell"/>
</dbReference>
<comment type="caution">
    <text evidence="22">The sequence shown here is derived from an EMBL/GenBank/DDBJ whole genome shotgun (WGS) entry which is preliminary data.</text>
</comment>
<dbReference type="EMBL" id="SOSA01000369">
    <property type="protein sequence ID" value="THC91964.1"/>
    <property type="molecule type" value="Genomic_DNA"/>
</dbReference>
<dbReference type="InterPro" id="IPR000757">
    <property type="entry name" value="Beta-glucanase-like"/>
</dbReference>
<organism evidence="22 23">
    <name type="scientific">Aspergillus tanneri</name>
    <dbReference type="NCBI Taxonomy" id="1220188"/>
    <lineage>
        <taxon>Eukaryota</taxon>
        <taxon>Fungi</taxon>
        <taxon>Dikarya</taxon>
        <taxon>Ascomycota</taxon>
        <taxon>Pezizomycotina</taxon>
        <taxon>Eurotiomycetes</taxon>
        <taxon>Eurotiomycetidae</taxon>
        <taxon>Eurotiales</taxon>
        <taxon>Aspergillaceae</taxon>
        <taxon>Aspergillus</taxon>
        <taxon>Aspergillus subgen. Circumdati</taxon>
    </lineage>
</organism>
<dbReference type="GO" id="GO:0009277">
    <property type="term" value="C:fungal-type cell wall"/>
    <property type="evidence" value="ECO:0007669"/>
    <property type="project" value="TreeGrafter"/>
</dbReference>
<dbReference type="STRING" id="1220188.A0A4V3UNN9"/>
<comment type="catalytic activity">
    <reaction evidence="1">
        <text>Random endo-hydrolysis of N-acetyl-beta-D-glucosaminide (1-&gt;4)-beta-linkages in chitin and chitodextrins.</text>
        <dbReference type="EC" id="3.2.1.14"/>
    </reaction>
</comment>
<dbReference type="AlphaFoldDB" id="A0A4V3UNN9"/>
<evidence type="ECO:0000256" key="16">
    <source>
        <dbReference type="ARBA" id="ARBA00023316"/>
    </source>
</evidence>
<comment type="subcellular location">
    <subcellularLocation>
        <location evidence="3">Cell membrane</location>
        <topology evidence="3">Lipid-anchor</topology>
        <topology evidence="3">GPI-anchor</topology>
    </subcellularLocation>
    <subcellularLocation>
        <location evidence="2">Secreted</location>
        <location evidence="2">Cell wall</location>
    </subcellularLocation>
</comment>
<dbReference type="FunFam" id="2.60.120.200:FF:000152">
    <property type="entry name" value="Cell wall glucanase"/>
    <property type="match status" value="1"/>
</dbReference>
<keyword evidence="13" id="KW-0325">Glycoprotein</keyword>
<comment type="function">
    <text evidence="18">Dual chitinase/transglycosylase that plays a role in cell wall architecture. Chitinase and transglycosylase activities are coupled. Required for the polysaccharide cross-linking at the septa and the cell wall. More specifically, transfers chitin to 1,6-beta-glucan in the cell wall.</text>
</comment>
<name>A0A4V3UNN9_9EURO</name>
<evidence type="ECO:0000256" key="20">
    <source>
        <dbReference type="SAM" id="SignalP"/>
    </source>
</evidence>
<evidence type="ECO:0000256" key="12">
    <source>
        <dbReference type="ARBA" id="ARBA00023136"/>
    </source>
</evidence>